<dbReference type="InterPro" id="IPR035976">
    <property type="entry name" value="Sushi/SCR/CCP_sf"/>
</dbReference>
<dbReference type="PANTHER" id="PTHR45785:SF2">
    <property type="entry name" value="COMPLEMENT FACTOR H-RELATED"/>
    <property type="match status" value="1"/>
</dbReference>
<feature type="chain" id="PRO_5034147571" description="Sushi domain-containing protein" evidence="7">
    <location>
        <begin position="17"/>
        <end position="1483"/>
    </location>
</feature>
<feature type="domain" description="Sushi" evidence="8">
    <location>
        <begin position="1414"/>
        <end position="1479"/>
    </location>
</feature>
<dbReference type="Gene3D" id="2.10.70.10">
    <property type="entry name" value="Complement Module, domain 1"/>
    <property type="match status" value="23"/>
</dbReference>
<evidence type="ECO:0000256" key="5">
    <source>
        <dbReference type="PROSITE-ProRule" id="PRU00302"/>
    </source>
</evidence>
<evidence type="ECO:0000256" key="6">
    <source>
        <dbReference type="SAM" id="MobiDB-lite"/>
    </source>
</evidence>
<organism evidence="9 10">
    <name type="scientific">Leptobrachium leishanense</name>
    <name type="common">Leishan spiny toad</name>
    <dbReference type="NCBI Taxonomy" id="445787"/>
    <lineage>
        <taxon>Eukaryota</taxon>
        <taxon>Metazoa</taxon>
        <taxon>Chordata</taxon>
        <taxon>Craniata</taxon>
        <taxon>Vertebrata</taxon>
        <taxon>Euteleostomi</taxon>
        <taxon>Amphibia</taxon>
        <taxon>Batrachia</taxon>
        <taxon>Anura</taxon>
        <taxon>Pelobatoidea</taxon>
        <taxon>Megophryidae</taxon>
        <taxon>Leptobrachium</taxon>
    </lineage>
</organism>
<keyword evidence="3 7" id="KW-0732">Signal</keyword>
<evidence type="ECO:0000256" key="2">
    <source>
        <dbReference type="ARBA" id="ARBA00022659"/>
    </source>
</evidence>
<dbReference type="Proteomes" id="UP000694569">
    <property type="component" value="Unplaced"/>
</dbReference>
<feature type="disulfide bond" evidence="5">
    <location>
        <begin position="1047"/>
        <end position="1090"/>
    </location>
</feature>
<comment type="subcellular location">
    <subcellularLocation>
        <location evidence="1">Virion</location>
    </subcellularLocation>
</comment>
<feature type="compositionally biased region" description="Basic and acidic residues" evidence="6">
    <location>
        <begin position="825"/>
        <end position="838"/>
    </location>
</feature>
<dbReference type="CDD" id="cd00033">
    <property type="entry name" value="CCP"/>
    <property type="match status" value="15"/>
</dbReference>
<feature type="disulfide bond" evidence="5">
    <location>
        <begin position="118"/>
        <end position="145"/>
    </location>
</feature>
<accession>A0A8C5R6D8</accession>
<feature type="domain" description="Sushi" evidence="8">
    <location>
        <begin position="507"/>
        <end position="567"/>
    </location>
</feature>
<feature type="domain" description="Sushi" evidence="8">
    <location>
        <begin position="925"/>
        <end position="982"/>
    </location>
</feature>
<feature type="domain" description="Sushi" evidence="8">
    <location>
        <begin position="706"/>
        <end position="760"/>
    </location>
</feature>
<feature type="domain" description="Sushi" evidence="8">
    <location>
        <begin position="761"/>
        <end position="817"/>
    </location>
</feature>
<dbReference type="InterPro" id="IPR051503">
    <property type="entry name" value="ComplSys_Reg/VirEntry_Med"/>
</dbReference>
<evidence type="ECO:0000313" key="9">
    <source>
        <dbReference type="Ensembl" id="ENSLLEP00000048275.1"/>
    </source>
</evidence>
<feature type="domain" description="Sushi" evidence="8">
    <location>
        <begin position="25"/>
        <end position="86"/>
    </location>
</feature>
<dbReference type="OrthoDB" id="10051774at2759"/>
<feature type="domain" description="Sushi" evidence="8">
    <location>
        <begin position="212"/>
        <end position="268"/>
    </location>
</feature>
<protein>
    <recommendedName>
        <fullName evidence="8">Sushi domain-containing protein</fullName>
    </recommendedName>
</protein>
<evidence type="ECO:0000256" key="7">
    <source>
        <dbReference type="SAM" id="SignalP"/>
    </source>
</evidence>
<keyword evidence="4 5" id="KW-1015">Disulfide bond</keyword>
<sequence length="1483" mass="165269">MLRLGCLVLLTLRCAAAPADPPPAGPCGQPMRETEIEIQESSYRESYPPGTQILFNCRPGYSRLGAIKKVCTNGRWERLPGGGCNKRSCGHPGDLQFGSFELEEGEGFVFGAVVKYSCDDGYQMVSKQVTRECTASGWSHHTPFCEVRKCPPIQAPDNVNVISSSYDDDGFSVGQVVKFECKSASLKLEGLSEIFCTSAGTWSADPPVCKEISCTAPTISNGNVQNPKRKYNEHEQLQFQCDPKYKPSKSADVLCTKNGWSPEPFCEEISCYPQYVANGKVVKTKEVYKVGETIVLVCDYGYRIETSPDEPRRCTKNDWSPPLTCISLTCDRPYIDNGDVYGGDWYYSFPRRTNSEIEYRCKDGYLTAGKVYNEKTRCTANGWSPKPKCTRSCYGSDAAVTNGRLGKSEWVYLSGENVDFTCNQGYLTPQGKNHGERECLPNGGFTEAKCSRYCALNQLTNGNYEPKKDLFEVGENLLIQCNNGYMTRNRNLQENIQCLSQGWNINPQCIEVTCSLDRNSLLQSDKVKYKANEVARFSCPKGYILAGDESSQCYYYGWGPKLPTCKDAKCFVTSDFLIPSRKEYSEGEEITFSCSKGHRLIGESRVRCYHDGWYPRTLTPSCEVVAEQCVVENNLLNQHKKEYPIDENVQFSCPDGYKLEGKSAVLCTRTGWADSLPTCIVEHPGDGKQIVDPETLPEKPGGEGASKCIVQSSRLISDKPKYKANEVAHFSCPTGFILKGSITRKCFPQGWKKPLPTCKAKFCQIENPRLILSPHQQKYNFKETVDFSCPEEFHRVGPNSSTCTKDGWKPALPTCEAENPALPDPEDKTSTEKPDSRQKCPPVSGPVFSQIISTKSEYYSGDEVEIQCTQGYSLHGDHVTRCVDGKWQSSAQCIQKQRCGNPPSIADGTQCTGGTWLAPPQCAANSCGNPPAVVKGNLIRKKEAYSHGDSAEYKCVQGYKLSDESPAKCLEGEWSHVPTCDSTSCLPPPSIDNGSPNSRLKAEYASGDKVKYACNRGYNLEKKISEAVCEETRWKSIPVCRKTGSTCSTPPTIAHGDFLGLIQQHYRSGFQMEYKCPEYYTLQGNRIVKCMDGVWDEPPVCLEPCTAKEKELKENNIVFKWTDANKLYSKHDDSMEFICVAGYEIANRSLLRLKCNMGEIPYPKCNKIGSCLLSEETMKNQNIYITRSSAIQDGEKVTFECNKGMIPEKTLEGTCKMKVLNYPRCITANKCKSAPDVPNGRVKADHLKQDGYDAGSSVEFECDEHHGISGPINVKCENGQWSDLPQCLKPCRISQKDLNANHVELISRDDEKKVFKDGEEVDVKCKAGSKSPFGGIERKGECSDGKLRNIRCFEGDFCRINQNEIDKRNLELDLTRNSDGYYADGEDVHFVCKEGFNVTGSLDGKCEKKDLTYPLCAPPGSCVIDQSALKRNDLQQTPKYYYVDGESVTFICKPGFKAISELTRNCVKNKKLTYPKCTKETSV</sequence>
<feature type="domain" description="Sushi" evidence="8">
    <location>
        <begin position="328"/>
        <end position="391"/>
    </location>
</feature>
<name>A0A8C5R6D8_9ANUR</name>
<feature type="domain" description="Sushi" evidence="8">
    <location>
        <begin position="1045"/>
        <end position="1103"/>
    </location>
</feature>
<reference evidence="9" key="1">
    <citation type="submission" date="2025-08" db="UniProtKB">
        <authorList>
            <consortium name="Ensembl"/>
        </authorList>
    </citation>
    <scope>IDENTIFICATION</scope>
</reference>
<feature type="region of interest" description="Disordered" evidence="6">
    <location>
        <begin position="814"/>
        <end position="844"/>
    </location>
</feature>
<dbReference type="SMART" id="SM00032">
    <property type="entry name" value="CCP"/>
    <property type="match status" value="19"/>
</dbReference>
<dbReference type="Pfam" id="PF00084">
    <property type="entry name" value="Sushi"/>
    <property type="match status" value="18"/>
</dbReference>
<feature type="domain" description="Sushi" evidence="8">
    <location>
        <begin position="87"/>
        <end position="147"/>
    </location>
</feature>
<feature type="disulfide bond" evidence="5">
    <location>
        <begin position="57"/>
        <end position="84"/>
    </location>
</feature>
<dbReference type="PANTHER" id="PTHR45785">
    <property type="entry name" value="COMPLEMENT FACTOR H-RELATED"/>
    <property type="match status" value="1"/>
</dbReference>
<dbReference type="SUPFAM" id="SSF57535">
    <property type="entry name" value="Complement control module/SCR domain"/>
    <property type="match status" value="21"/>
</dbReference>
<evidence type="ECO:0000259" key="8">
    <source>
        <dbReference type="PROSITE" id="PS50923"/>
    </source>
</evidence>
<proteinExistence type="predicted"/>
<feature type="domain" description="Sushi" evidence="8">
    <location>
        <begin position="1229"/>
        <end position="1289"/>
    </location>
</feature>
<evidence type="ECO:0000256" key="4">
    <source>
        <dbReference type="ARBA" id="ARBA00023157"/>
    </source>
</evidence>
<dbReference type="Ensembl" id="ENSLLET00000050160.1">
    <property type="protein sequence ID" value="ENSLLEP00000048275.1"/>
    <property type="gene ID" value="ENSLLEG00000030393.1"/>
</dbReference>
<comment type="caution">
    <text evidence="5">Lacks conserved residue(s) required for the propagation of feature annotation.</text>
</comment>
<dbReference type="PROSITE" id="PS50923">
    <property type="entry name" value="SUSHI"/>
    <property type="match status" value="15"/>
</dbReference>
<dbReference type="InterPro" id="IPR000436">
    <property type="entry name" value="Sushi_SCR_CCP_dom"/>
</dbReference>
<reference evidence="9" key="2">
    <citation type="submission" date="2025-09" db="UniProtKB">
        <authorList>
            <consortium name="Ensembl"/>
        </authorList>
    </citation>
    <scope>IDENTIFICATION</scope>
</reference>
<feature type="domain" description="Sushi" evidence="8">
    <location>
        <begin position="983"/>
        <end position="1042"/>
    </location>
</feature>
<feature type="signal peptide" evidence="7">
    <location>
        <begin position="1"/>
        <end position="16"/>
    </location>
</feature>
<evidence type="ECO:0000256" key="3">
    <source>
        <dbReference type="ARBA" id="ARBA00022729"/>
    </source>
</evidence>
<feature type="domain" description="Sushi" evidence="8">
    <location>
        <begin position="838"/>
        <end position="895"/>
    </location>
</feature>
<feature type="domain" description="Sushi" evidence="8">
    <location>
        <begin position="148"/>
        <end position="211"/>
    </location>
</feature>
<evidence type="ECO:0000256" key="1">
    <source>
        <dbReference type="ARBA" id="ARBA00004328"/>
    </source>
</evidence>
<keyword evidence="10" id="KW-1185">Reference proteome</keyword>
<evidence type="ECO:0000313" key="10">
    <source>
        <dbReference type="Proteomes" id="UP000694569"/>
    </source>
</evidence>
<dbReference type="GeneTree" id="ENSGT00940000154386"/>
<keyword evidence="2 5" id="KW-0768">Sushi</keyword>
<feature type="domain" description="Sushi" evidence="8">
    <location>
        <begin position="620"/>
        <end position="681"/>
    </location>
</feature>